<dbReference type="SUPFAM" id="SSF51197">
    <property type="entry name" value="Clavaminate synthase-like"/>
    <property type="match status" value="1"/>
</dbReference>
<proteinExistence type="predicted"/>
<dbReference type="AlphaFoldDB" id="A0AAD1ZUI5"/>
<gene>
    <name evidence="1" type="ORF">FPE_LOCUS23388</name>
</gene>
<sequence length="128" mass="14265">MKSSSSTEVAEEQIYDRISELIAFDETKAGVKGLVDAGITKVPRIFFSPVDGFDKVSDSGKFEFCIPVIDLDGVEKDPVSRKHVMDKVRDASETWGFFQPESGIVRGTAVFHWHEELNAKEITKEEGP</sequence>
<dbReference type="EMBL" id="OU503049">
    <property type="protein sequence ID" value="CAI9775958.1"/>
    <property type="molecule type" value="Genomic_DNA"/>
</dbReference>
<dbReference type="InterPro" id="IPR027443">
    <property type="entry name" value="IPNS-like_sf"/>
</dbReference>
<keyword evidence="2" id="KW-1185">Reference proteome</keyword>
<dbReference type="Gene3D" id="2.60.120.330">
    <property type="entry name" value="B-lactam Antibiotic, Isopenicillin N Synthase, Chain"/>
    <property type="match status" value="1"/>
</dbReference>
<organism evidence="1 2">
    <name type="scientific">Fraxinus pennsylvanica</name>
    <dbReference type="NCBI Taxonomy" id="56036"/>
    <lineage>
        <taxon>Eukaryota</taxon>
        <taxon>Viridiplantae</taxon>
        <taxon>Streptophyta</taxon>
        <taxon>Embryophyta</taxon>
        <taxon>Tracheophyta</taxon>
        <taxon>Spermatophyta</taxon>
        <taxon>Magnoliopsida</taxon>
        <taxon>eudicotyledons</taxon>
        <taxon>Gunneridae</taxon>
        <taxon>Pentapetalae</taxon>
        <taxon>asterids</taxon>
        <taxon>lamiids</taxon>
        <taxon>Lamiales</taxon>
        <taxon>Oleaceae</taxon>
        <taxon>Oleeae</taxon>
        <taxon>Fraxinus</taxon>
    </lineage>
</organism>
<evidence type="ECO:0000313" key="1">
    <source>
        <dbReference type="EMBL" id="CAI9775958.1"/>
    </source>
</evidence>
<reference evidence="1" key="1">
    <citation type="submission" date="2023-05" db="EMBL/GenBank/DDBJ databases">
        <authorList>
            <person name="Huff M."/>
        </authorList>
    </citation>
    <scope>NUCLEOTIDE SEQUENCE</scope>
</reference>
<protein>
    <submittedName>
        <fullName evidence="1">Uncharacterized protein</fullName>
    </submittedName>
</protein>
<evidence type="ECO:0000313" key="2">
    <source>
        <dbReference type="Proteomes" id="UP000834106"/>
    </source>
</evidence>
<accession>A0AAD1ZUI5</accession>
<dbReference type="Proteomes" id="UP000834106">
    <property type="component" value="Chromosome 14"/>
</dbReference>
<name>A0AAD1ZUI5_9LAMI</name>